<evidence type="ECO:0008006" key="4">
    <source>
        <dbReference type="Google" id="ProtNLM"/>
    </source>
</evidence>
<evidence type="ECO:0000313" key="2">
    <source>
        <dbReference type="EMBL" id="OBI72747.1"/>
    </source>
</evidence>
<dbReference type="STRING" id="1790.A5645_24075"/>
<dbReference type="Proteomes" id="UP000093795">
    <property type="component" value="Unassembled WGS sequence"/>
</dbReference>
<feature type="compositionally biased region" description="Polar residues" evidence="1">
    <location>
        <begin position="125"/>
        <end position="139"/>
    </location>
</feature>
<gene>
    <name evidence="2" type="ORF">A9X01_07795</name>
</gene>
<protein>
    <recommendedName>
        <fullName evidence="4">GAF domain-containing protein</fullName>
    </recommendedName>
</protein>
<proteinExistence type="predicted"/>
<evidence type="ECO:0000313" key="3">
    <source>
        <dbReference type="Proteomes" id="UP000093795"/>
    </source>
</evidence>
<sequence>MAGVYRAPLRSRSDDVDPRATLEHALRKGLCGFGQRVRTPTERDRLERRVARFAEVPDGSFVWTRDQDGLYWLGRIAGPYFYADDDDAAAVDLVHVRGCDWLAEPLLEPQVPAAVVATYGRGGRNFQQTHHPSVGQETQRIWDASRSAR</sequence>
<accession>A0A1A3BFR8</accession>
<organism evidence="2 3">
    <name type="scientific">Mycobacterium asiaticum</name>
    <dbReference type="NCBI Taxonomy" id="1790"/>
    <lineage>
        <taxon>Bacteria</taxon>
        <taxon>Bacillati</taxon>
        <taxon>Actinomycetota</taxon>
        <taxon>Actinomycetes</taxon>
        <taxon>Mycobacteriales</taxon>
        <taxon>Mycobacteriaceae</taxon>
        <taxon>Mycobacterium</taxon>
    </lineage>
</organism>
<dbReference type="RefSeq" id="WP_065123791.1">
    <property type="nucleotide sequence ID" value="NZ_LZKQ01000331.1"/>
</dbReference>
<dbReference type="AlphaFoldDB" id="A0A1A3BFR8"/>
<feature type="region of interest" description="Disordered" evidence="1">
    <location>
        <begin position="124"/>
        <end position="149"/>
    </location>
</feature>
<evidence type="ECO:0000256" key="1">
    <source>
        <dbReference type="SAM" id="MobiDB-lite"/>
    </source>
</evidence>
<comment type="caution">
    <text evidence="2">The sequence shown here is derived from an EMBL/GenBank/DDBJ whole genome shotgun (WGS) entry which is preliminary data.</text>
</comment>
<name>A0A1A3BFR8_MYCAS</name>
<dbReference type="EMBL" id="LZKQ01000331">
    <property type="protein sequence ID" value="OBI72747.1"/>
    <property type="molecule type" value="Genomic_DNA"/>
</dbReference>
<reference evidence="2 3" key="1">
    <citation type="submission" date="2016-06" db="EMBL/GenBank/DDBJ databases">
        <authorList>
            <person name="Kjaerup R.B."/>
            <person name="Dalgaard T.S."/>
            <person name="Juul-Madsen H.R."/>
        </authorList>
    </citation>
    <scope>NUCLEOTIDE SEQUENCE [LARGE SCALE GENOMIC DNA]</scope>
    <source>
        <strain evidence="2 3">1081914.2</strain>
    </source>
</reference>
<dbReference type="OrthoDB" id="3786994at2"/>